<dbReference type="EMBL" id="UINC01190262">
    <property type="protein sequence ID" value="SVE04334.1"/>
    <property type="molecule type" value="Genomic_DNA"/>
</dbReference>
<keyword evidence="1" id="KW-0812">Transmembrane</keyword>
<reference evidence="2" key="1">
    <citation type="submission" date="2018-05" db="EMBL/GenBank/DDBJ databases">
        <authorList>
            <person name="Lanie J.A."/>
            <person name="Ng W.-L."/>
            <person name="Kazmierczak K.M."/>
            <person name="Andrzejewski T.M."/>
            <person name="Davidsen T.M."/>
            <person name="Wayne K.J."/>
            <person name="Tettelin H."/>
            <person name="Glass J.I."/>
            <person name="Rusch D."/>
            <person name="Podicherti R."/>
            <person name="Tsui H.-C.T."/>
            <person name="Winkler M.E."/>
        </authorList>
    </citation>
    <scope>NUCLEOTIDE SEQUENCE</scope>
</reference>
<keyword evidence="1" id="KW-1133">Transmembrane helix</keyword>
<gene>
    <name evidence="2" type="ORF">METZ01_LOCUS457188</name>
</gene>
<dbReference type="AlphaFoldDB" id="A0A383A9L2"/>
<evidence type="ECO:0000313" key="2">
    <source>
        <dbReference type="EMBL" id="SVE04334.1"/>
    </source>
</evidence>
<accession>A0A383A9L2</accession>
<feature type="non-terminal residue" evidence="2">
    <location>
        <position position="162"/>
    </location>
</feature>
<dbReference type="PANTHER" id="PTHR44395:SF1">
    <property type="entry name" value="PROTEIN O-MANNOSYL-TRANSFERASE TMTC3"/>
    <property type="match status" value="1"/>
</dbReference>
<evidence type="ECO:0008006" key="3">
    <source>
        <dbReference type="Google" id="ProtNLM"/>
    </source>
</evidence>
<proteinExistence type="predicted"/>
<protein>
    <recommendedName>
        <fullName evidence="3">Glycosyltransferase RgtA/B/C/D-like domain-containing protein</fullName>
    </recommendedName>
</protein>
<keyword evidence="1" id="KW-0472">Membrane</keyword>
<feature type="transmembrane region" description="Helical" evidence="1">
    <location>
        <begin position="93"/>
        <end position="112"/>
    </location>
</feature>
<feature type="transmembrane region" description="Helical" evidence="1">
    <location>
        <begin position="118"/>
        <end position="136"/>
    </location>
</feature>
<dbReference type="PANTHER" id="PTHR44395">
    <property type="match status" value="1"/>
</dbReference>
<evidence type="ECO:0000256" key="1">
    <source>
        <dbReference type="SAM" id="Phobius"/>
    </source>
</evidence>
<organism evidence="2">
    <name type="scientific">marine metagenome</name>
    <dbReference type="NCBI Taxonomy" id="408172"/>
    <lineage>
        <taxon>unclassified sequences</taxon>
        <taxon>metagenomes</taxon>
        <taxon>ecological metagenomes</taxon>
    </lineage>
</organism>
<sequence>MTAIMVSRDVRNLLLVAVAVALTFANSTHDSFYFDDEHSLVANPHIRQLAHLPDFFIDPRLFSRNEGSEMYRPLVLVSYALTYVFFEYQASAYHLFNIALHLLVALAVYRLYVRLGLSGAVALCGALLFGVHPLVCEPVNYISSRSESLAALFFLTGLLCYS</sequence>
<name>A0A383A9L2_9ZZZZ</name>